<protein>
    <submittedName>
        <fullName evidence="4">NADPH:quinone reductase</fullName>
    </submittedName>
</protein>
<keyword evidence="1" id="KW-0521">NADP</keyword>
<feature type="domain" description="Enoyl reductase (ER)" evidence="3">
    <location>
        <begin position="11"/>
        <end position="324"/>
    </location>
</feature>
<evidence type="ECO:0000313" key="5">
    <source>
        <dbReference type="Proteomes" id="UP000244571"/>
    </source>
</evidence>
<evidence type="ECO:0000259" key="3">
    <source>
        <dbReference type="SMART" id="SM00829"/>
    </source>
</evidence>
<dbReference type="InterPro" id="IPR013154">
    <property type="entry name" value="ADH-like_N"/>
</dbReference>
<dbReference type="Pfam" id="PF08240">
    <property type="entry name" value="ADH_N"/>
    <property type="match status" value="1"/>
</dbReference>
<dbReference type="GO" id="GO:0070402">
    <property type="term" value="F:NADPH binding"/>
    <property type="evidence" value="ECO:0007669"/>
    <property type="project" value="TreeGrafter"/>
</dbReference>
<evidence type="ECO:0000256" key="1">
    <source>
        <dbReference type="ARBA" id="ARBA00022857"/>
    </source>
</evidence>
<dbReference type="AlphaFoldDB" id="A0A2R4XPE7"/>
<accession>A0A2R4XPE7</accession>
<dbReference type="InterPro" id="IPR011032">
    <property type="entry name" value="GroES-like_sf"/>
</dbReference>
<sequence>MKAAWYERNGAAAEVLQFGDRPTPEPGPGEVRIRLAYSGVNPSDVKSRAGSRPVSDLYIIPHSDGAGVIDQVGAGVDPARVGQRVWTWNAQYGRPLGTCAQYVALPENQAVFLPTRASMQEGACLGIPALTAYQAVELAEIEAGHVVLVIGGASAVNFYAAQMARERGARVICTVGSQAKADLLREAGFDELILYKEQDVAREVLKLTGSKGVNAIIDMDFSTSAALIEQGVLASHGQFVCFGSNDRGWIPVSFGALLPRSISLKFFLVYELTEKQRKVCVEGVNRLLEQGVLQHLSGPCFALEEIVAAHEAVESGKEVGKVLVHCE</sequence>
<dbReference type="InterPro" id="IPR036291">
    <property type="entry name" value="NAD(P)-bd_dom_sf"/>
</dbReference>
<reference evidence="4 5" key="1">
    <citation type="submission" date="2018-04" db="EMBL/GenBank/DDBJ databases">
        <title>Bordetella sp. HZ20 isolated from seawater.</title>
        <authorList>
            <person name="Sun C."/>
        </authorList>
    </citation>
    <scope>NUCLEOTIDE SEQUENCE [LARGE SCALE GENOMIC DNA]</scope>
    <source>
        <strain evidence="4 5">HZ20</strain>
    </source>
</reference>
<dbReference type="InterPro" id="IPR013149">
    <property type="entry name" value="ADH-like_C"/>
</dbReference>
<keyword evidence="2" id="KW-0560">Oxidoreductase</keyword>
<dbReference type="SUPFAM" id="SSF50129">
    <property type="entry name" value="GroES-like"/>
    <property type="match status" value="1"/>
</dbReference>
<dbReference type="CDD" id="cd08253">
    <property type="entry name" value="zeta_crystallin"/>
    <property type="match status" value="1"/>
</dbReference>
<dbReference type="OrthoDB" id="9788224at2"/>
<dbReference type="SMART" id="SM00829">
    <property type="entry name" value="PKS_ER"/>
    <property type="match status" value="1"/>
</dbReference>
<organism evidence="4 5">
    <name type="scientific">Orrella marina</name>
    <dbReference type="NCBI Taxonomy" id="2163011"/>
    <lineage>
        <taxon>Bacteria</taxon>
        <taxon>Pseudomonadati</taxon>
        <taxon>Pseudomonadota</taxon>
        <taxon>Betaproteobacteria</taxon>
        <taxon>Burkholderiales</taxon>
        <taxon>Alcaligenaceae</taxon>
        <taxon>Orrella</taxon>
    </lineage>
</organism>
<dbReference type="PANTHER" id="PTHR48106">
    <property type="entry name" value="QUINONE OXIDOREDUCTASE PIG3-RELATED"/>
    <property type="match status" value="1"/>
</dbReference>
<dbReference type="EMBL" id="CP028901">
    <property type="protein sequence ID" value="AWB35638.1"/>
    <property type="molecule type" value="Genomic_DNA"/>
</dbReference>
<dbReference type="GO" id="GO:0016651">
    <property type="term" value="F:oxidoreductase activity, acting on NAD(P)H"/>
    <property type="evidence" value="ECO:0007669"/>
    <property type="project" value="TreeGrafter"/>
</dbReference>
<dbReference type="Pfam" id="PF00107">
    <property type="entry name" value="ADH_zinc_N"/>
    <property type="match status" value="1"/>
</dbReference>
<dbReference type="KEGG" id="boz:DBV39_05005"/>
<dbReference type="PANTHER" id="PTHR48106:SF18">
    <property type="entry name" value="QUINONE OXIDOREDUCTASE PIG3"/>
    <property type="match status" value="1"/>
</dbReference>
<gene>
    <name evidence="4" type="ORF">DBV39_05005</name>
</gene>
<dbReference type="Gene3D" id="3.40.50.720">
    <property type="entry name" value="NAD(P)-binding Rossmann-like Domain"/>
    <property type="match status" value="1"/>
</dbReference>
<dbReference type="Proteomes" id="UP000244571">
    <property type="component" value="Chromosome"/>
</dbReference>
<dbReference type="Gene3D" id="3.90.180.10">
    <property type="entry name" value="Medium-chain alcohol dehydrogenases, catalytic domain"/>
    <property type="match status" value="1"/>
</dbReference>
<evidence type="ECO:0000313" key="4">
    <source>
        <dbReference type="EMBL" id="AWB35638.1"/>
    </source>
</evidence>
<name>A0A2R4XPE7_9BURK</name>
<dbReference type="SUPFAM" id="SSF51735">
    <property type="entry name" value="NAD(P)-binding Rossmann-fold domains"/>
    <property type="match status" value="1"/>
</dbReference>
<dbReference type="InterPro" id="IPR020843">
    <property type="entry name" value="ER"/>
</dbReference>
<evidence type="ECO:0000256" key="2">
    <source>
        <dbReference type="ARBA" id="ARBA00023002"/>
    </source>
</evidence>
<proteinExistence type="predicted"/>
<keyword evidence="5" id="KW-1185">Reference proteome</keyword>